<protein>
    <recommendedName>
        <fullName evidence="1">Lamina-associated polypeptide 2 alpha C-terminal domain-containing protein</fullName>
    </recommendedName>
</protein>
<feature type="domain" description="Lamina-associated polypeptide 2 alpha C-terminal" evidence="1">
    <location>
        <begin position="122"/>
        <end position="249"/>
    </location>
</feature>
<dbReference type="Gene3D" id="1.10.287.3160">
    <property type="match status" value="1"/>
</dbReference>
<accession>A0AAV7UQG8</accession>
<dbReference type="Proteomes" id="UP001066276">
    <property type="component" value="Chromosome 2_2"/>
</dbReference>
<name>A0AAV7UQG8_PLEWA</name>
<reference evidence="2" key="1">
    <citation type="journal article" date="2022" name="bioRxiv">
        <title>Sequencing and chromosome-scale assembly of the giantPleurodeles waltlgenome.</title>
        <authorList>
            <person name="Brown T."/>
            <person name="Elewa A."/>
            <person name="Iarovenko S."/>
            <person name="Subramanian E."/>
            <person name="Araus A.J."/>
            <person name="Petzold A."/>
            <person name="Susuki M."/>
            <person name="Suzuki K.-i.T."/>
            <person name="Hayashi T."/>
            <person name="Toyoda A."/>
            <person name="Oliveira C."/>
            <person name="Osipova E."/>
            <person name="Leigh N.D."/>
            <person name="Simon A."/>
            <person name="Yun M.H."/>
        </authorList>
    </citation>
    <scope>NUCLEOTIDE SEQUENCE</scope>
    <source>
        <strain evidence="2">20211129_DDA</strain>
        <tissue evidence="2">Liver</tissue>
    </source>
</reference>
<evidence type="ECO:0000313" key="2">
    <source>
        <dbReference type="EMBL" id="KAJ1191007.1"/>
    </source>
</evidence>
<keyword evidence="3" id="KW-1185">Reference proteome</keyword>
<dbReference type="AlphaFoldDB" id="A0AAV7UQG8"/>
<evidence type="ECO:0000313" key="3">
    <source>
        <dbReference type="Proteomes" id="UP001066276"/>
    </source>
</evidence>
<dbReference type="EMBL" id="JANPWB010000004">
    <property type="protein sequence ID" value="KAJ1191007.1"/>
    <property type="molecule type" value="Genomic_DNA"/>
</dbReference>
<proteinExistence type="predicted"/>
<sequence length="282" mass="30342">MQCGLLEYSQWTAGRVLCSALCGWGGFWIAAFVPAVPPVVVPAGAAASPSSTSELEGPSPDEQKGKYISKELLPDEVPDTSSGSLLRQFQSSVPGNVPIHPSIQECLLTLLSPVLLAEDTVIRDSVDKKVDVSLKKAYAGTHLAFRAGIYGTYVAQSSLSDLKALNSALDGSSDCSGLMSFIERQVEFLTDISFDVVQASALAEGACVSACRDLVLRDRKMDAAQRASALRLPFQGNVLFGLELEEKLHKLFKEKKHSSSFRSTLGEFRLFGKKSPVQAPSR</sequence>
<organism evidence="2 3">
    <name type="scientific">Pleurodeles waltl</name>
    <name type="common">Iberian ribbed newt</name>
    <dbReference type="NCBI Taxonomy" id="8319"/>
    <lineage>
        <taxon>Eukaryota</taxon>
        <taxon>Metazoa</taxon>
        <taxon>Chordata</taxon>
        <taxon>Craniata</taxon>
        <taxon>Vertebrata</taxon>
        <taxon>Euteleostomi</taxon>
        <taxon>Amphibia</taxon>
        <taxon>Batrachia</taxon>
        <taxon>Caudata</taxon>
        <taxon>Salamandroidea</taxon>
        <taxon>Salamandridae</taxon>
        <taxon>Pleurodelinae</taxon>
        <taxon>Pleurodeles</taxon>
    </lineage>
</organism>
<dbReference type="Pfam" id="PF11560">
    <property type="entry name" value="LAP2alpha"/>
    <property type="match status" value="1"/>
</dbReference>
<dbReference type="InterPro" id="IPR021623">
    <property type="entry name" value="LAP2alpha_C"/>
</dbReference>
<gene>
    <name evidence="2" type="ORF">NDU88_000324</name>
</gene>
<comment type="caution">
    <text evidence="2">The sequence shown here is derived from an EMBL/GenBank/DDBJ whole genome shotgun (WGS) entry which is preliminary data.</text>
</comment>
<evidence type="ECO:0000259" key="1">
    <source>
        <dbReference type="Pfam" id="PF11560"/>
    </source>
</evidence>